<evidence type="ECO:0000313" key="1">
    <source>
        <dbReference type="EMBL" id="KAA0920892.1"/>
    </source>
</evidence>
<organism evidence="1 2">
    <name type="scientific">Aquicoccus porphyridii</name>
    <dbReference type="NCBI Taxonomy" id="1852029"/>
    <lineage>
        <taxon>Bacteria</taxon>
        <taxon>Pseudomonadati</taxon>
        <taxon>Pseudomonadota</taxon>
        <taxon>Alphaproteobacteria</taxon>
        <taxon>Rhodobacterales</taxon>
        <taxon>Paracoccaceae</taxon>
        <taxon>Aquicoccus</taxon>
    </lineage>
</organism>
<dbReference type="AlphaFoldDB" id="A0A5A9ZVL8"/>
<dbReference type="Proteomes" id="UP000325291">
    <property type="component" value="Unassembled WGS sequence"/>
</dbReference>
<keyword evidence="2" id="KW-1185">Reference proteome</keyword>
<sequence length="95" mass="10736">MSPNLLLSHDIFLFCPARCALSIHKHASLCVRRGLMQSHISRFPGYGIFTTIADISAKFCRNYLMERFEVHNGLGRRFDLCHKKSASGDEMAGYA</sequence>
<dbReference type="RefSeq" id="WP_146610991.1">
    <property type="nucleotide sequence ID" value="NZ_VINQ01000001.1"/>
</dbReference>
<name>A0A5A9ZVL8_9RHOB</name>
<gene>
    <name evidence="1" type="ORF">FLO80_01565</name>
</gene>
<accession>A0A5A9ZVL8</accession>
<protein>
    <submittedName>
        <fullName evidence="1">Uncharacterized protein</fullName>
    </submittedName>
</protein>
<dbReference type="EMBL" id="VINQ01000001">
    <property type="protein sequence ID" value="KAA0920892.1"/>
    <property type="molecule type" value="Genomic_DNA"/>
</dbReference>
<evidence type="ECO:0000313" key="2">
    <source>
        <dbReference type="Proteomes" id="UP000325291"/>
    </source>
</evidence>
<comment type="caution">
    <text evidence="1">The sequence shown here is derived from an EMBL/GenBank/DDBJ whole genome shotgun (WGS) entry which is preliminary data.</text>
</comment>
<proteinExistence type="predicted"/>
<reference evidence="1 2" key="1">
    <citation type="submission" date="2019-07" db="EMBL/GenBank/DDBJ databases">
        <title>Aquicoccus porphyridii gen. nov., sp. nov., isolated from a small marine red alga, Porphyridium marinum.</title>
        <authorList>
            <person name="Liu L."/>
        </authorList>
    </citation>
    <scope>NUCLEOTIDE SEQUENCE [LARGE SCALE GENOMIC DNA]</scope>
    <source>
        <strain evidence="1 2">L1 8-17</strain>
    </source>
</reference>